<dbReference type="GO" id="GO:0019888">
    <property type="term" value="F:protein phosphatase regulator activity"/>
    <property type="evidence" value="ECO:0007669"/>
    <property type="project" value="InterPro"/>
</dbReference>
<feature type="non-terminal residue" evidence="3">
    <location>
        <position position="1"/>
    </location>
</feature>
<feature type="compositionally biased region" description="Polar residues" evidence="1">
    <location>
        <begin position="296"/>
        <end position="315"/>
    </location>
</feature>
<proteinExistence type="predicted"/>
<dbReference type="EMBL" id="ASPP01020550">
    <property type="protein sequence ID" value="ETO13526.1"/>
    <property type="molecule type" value="Genomic_DNA"/>
</dbReference>
<dbReference type="SUPFAM" id="SSF48371">
    <property type="entry name" value="ARM repeat"/>
    <property type="match status" value="1"/>
</dbReference>
<dbReference type="InterPro" id="IPR016024">
    <property type="entry name" value="ARM-type_fold"/>
</dbReference>
<feature type="compositionally biased region" description="Polar residues" evidence="1">
    <location>
        <begin position="322"/>
        <end position="331"/>
    </location>
</feature>
<feature type="region of interest" description="Disordered" evidence="1">
    <location>
        <begin position="294"/>
        <end position="331"/>
    </location>
</feature>
<dbReference type="InterPro" id="IPR011989">
    <property type="entry name" value="ARM-like"/>
</dbReference>
<evidence type="ECO:0000313" key="3">
    <source>
        <dbReference type="EMBL" id="ETO13526.1"/>
    </source>
</evidence>
<keyword evidence="2" id="KW-1133">Transmembrane helix</keyword>
<sequence length="415" mass="48114">CDKYEMYFNQLADCCVLFVNKNPAVASVILGGLLKFWPHLSPTKQAFFLREMLSIVGALVEHEKGFEYQDYKDILRSTLDQILTCVGSTHFQVADTALTLWKDTVIVYLSKREKEYVWRKLFALLKENIRGHWNSTIVQMSEELQHFYEGVDSEYWHSLDTEFQKKREQLNKELNDQSSTNTPYTPYSPTSPNDEPEGTLLAPPEDKFARQVSLVHEFDQRQLHLSRERKATFFFFSALRKKIQRRRSTYDIRRASRWEQIYKVAGVKPVKSIETPEHKDIDTEIDTPQLMDKTHTQGASVSGETNTSSTGQSVNIADIPSTVPNKGDTSTTEPHLTNDIQFFTFLIVTTFFCFNCLLLSERMKRKLHTVNFLVFLSFCFKQQFVVGQGFQKFSLLSTGIPISIVKFNFLEKFDY</sequence>
<feature type="non-terminal residue" evidence="3">
    <location>
        <position position="415"/>
    </location>
</feature>
<feature type="transmembrane region" description="Helical" evidence="2">
    <location>
        <begin position="340"/>
        <end position="359"/>
    </location>
</feature>
<keyword evidence="2" id="KW-0472">Membrane</keyword>
<dbReference type="InterPro" id="IPR002554">
    <property type="entry name" value="PP2A_B56"/>
</dbReference>
<keyword evidence="4" id="KW-1185">Reference proteome</keyword>
<reference evidence="3 4" key="1">
    <citation type="journal article" date="2013" name="Curr. Biol.">
        <title>The Genome of the Foraminiferan Reticulomyxa filosa.</title>
        <authorList>
            <person name="Glockner G."/>
            <person name="Hulsmann N."/>
            <person name="Schleicher M."/>
            <person name="Noegel A.A."/>
            <person name="Eichinger L."/>
            <person name="Gallinger C."/>
            <person name="Pawlowski J."/>
            <person name="Sierra R."/>
            <person name="Euteneuer U."/>
            <person name="Pillet L."/>
            <person name="Moustafa A."/>
            <person name="Platzer M."/>
            <person name="Groth M."/>
            <person name="Szafranski K."/>
            <person name="Schliwa M."/>
        </authorList>
    </citation>
    <scope>NUCLEOTIDE SEQUENCE [LARGE SCALE GENOMIC DNA]</scope>
</reference>
<organism evidence="3 4">
    <name type="scientific">Reticulomyxa filosa</name>
    <dbReference type="NCBI Taxonomy" id="46433"/>
    <lineage>
        <taxon>Eukaryota</taxon>
        <taxon>Sar</taxon>
        <taxon>Rhizaria</taxon>
        <taxon>Retaria</taxon>
        <taxon>Foraminifera</taxon>
        <taxon>Monothalamids</taxon>
        <taxon>Reticulomyxidae</taxon>
        <taxon>Reticulomyxa</taxon>
    </lineage>
</organism>
<protein>
    <submittedName>
        <fullName evidence="3">Uncharacterized protein</fullName>
    </submittedName>
</protein>
<comment type="caution">
    <text evidence="3">The sequence shown here is derived from an EMBL/GenBank/DDBJ whole genome shotgun (WGS) entry which is preliminary data.</text>
</comment>
<evidence type="ECO:0000256" key="1">
    <source>
        <dbReference type="SAM" id="MobiDB-lite"/>
    </source>
</evidence>
<evidence type="ECO:0000256" key="2">
    <source>
        <dbReference type="SAM" id="Phobius"/>
    </source>
</evidence>
<name>X6MIN9_RETFI</name>
<dbReference type="Pfam" id="PF01603">
    <property type="entry name" value="B56"/>
    <property type="match status" value="1"/>
</dbReference>
<dbReference type="GO" id="GO:0007165">
    <property type="term" value="P:signal transduction"/>
    <property type="evidence" value="ECO:0007669"/>
    <property type="project" value="InterPro"/>
</dbReference>
<dbReference type="PANTHER" id="PTHR10257">
    <property type="entry name" value="SERINE/THREONINE PROTEIN PHOSPHATASE 2A PP2A REGULATORY SUBUNIT B"/>
    <property type="match status" value="1"/>
</dbReference>
<dbReference type="Gene3D" id="1.25.10.10">
    <property type="entry name" value="Leucine-rich Repeat Variant"/>
    <property type="match status" value="1"/>
</dbReference>
<dbReference type="OrthoDB" id="10264446at2759"/>
<dbReference type="AlphaFoldDB" id="X6MIN9"/>
<keyword evidence="2" id="KW-0812">Transmembrane</keyword>
<feature type="compositionally biased region" description="Low complexity" evidence="1">
    <location>
        <begin position="178"/>
        <end position="193"/>
    </location>
</feature>
<evidence type="ECO:0000313" key="4">
    <source>
        <dbReference type="Proteomes" id="UP000023152"/>
    </source>
</evidence>
<dbReference type="GO" id="GO:0000159">
    <property type="term" value="C:protein phosphatase type 2A complex"/>
    <property type="evidence" value="ECO:0007669"/>
    <property type="project" value="InterPro"/>
</dbReference>
<dbReference type="PANTHER" id="PTHR10257:SF3">
    <property type="entry name" value="SERINE_THREONINE-PROTEIN PHOSPHATASE 2A 56 KDA REGULATORY SUBUNIT GAMMA ISOFORM"/>
    <property type="match status" value="1"/>
</dbReference>
<accession>X6MIN9</accession>
<gene>
    <name evidence="3" type="ORF">RFI_23842</name>
</gene>
<feature type="region of interest" description="Disordered" evidence="1">
    <location>
        <begin position="173"/>
        <end position="202"/>
    </location>
</feature>
<dbReference type="Proteomes" id="UP000023152">
    <property type="component" value="Unassembled WGS sequence"/>
</dbReference>